<keyword evidence="3" id="KW-1185">Reference proteome</keyword>
<reference evidence="2 3" key="1">
    <citation type="submission" date="2019-09" db="EMBL/GenBank/DDBJ databases">
        <title>Bird 10,000 Genomes (B10K) Project - Family phase.</title>
        <authorList>
            <person name="Zhang G."/>
        </authorList>
    </citation>
    <scope>NUCLEOTIDE SEQUENCE [LARGE SCALE GENOMIC DNA]</scope>
    <source>
        <strain evidence="2">B10K-MSB-42743</strain>
        <tissue evidence="2">Heart</tissue>
    </source>
</reference>
<organism evidence="2 3">
    <name type="scientific">Crypturellus soui</name>
    <dbReference type="NCBI Taxonomy" id="458187"/>
    <lineage>
        <taxon>Eukaryota</taxon>
        <taxon>Metazoa</taxon>
        <taxon>Chordata</taxon>
        <taxon>Craniata</taxon>
        <taxon>Vertebrata</taxon>
        <taxon>Euteleostomi</taxon>
        <taxon>Archelosauria</taxon>
        <taxon>Archosauria</taxon>
        <taxon>Dinosauria</taxon>
        <taxon>Saurischia</taxon>
        <taxon>Theropoda</taxon>
        <taxon>Coelurosauria</taxon>
        <taxon>Aves</taxon>
        <taxon>Palaeognathae</taxon>
        <taxon>Tinamiformes</taxon>
        <taxon>Tinamidae</taxon>
        <taxon>Crypturellus</taxon>
    </lineage>
</organism>
<feature type="non-terminal residue" evidence="2">
    <location>
        <position position="1"/>
    </location>
</feature>
<gene>
    <name evidence="2" type="primary">Env1_3</name>
    <name evidence="2" type="ORF">CRYSOU_R15084</name>
</gene>
<name>A0A7K4KSE6_9AVES</name>
<feature type="non-terminal residue" evidence="2">
    <location>
        <position position="85"/>
    </location>
</feature>
<evidence type="ECO:0000313" key="3">
    <source>
        <dbReference type="Proteomes" id="UP000545332"/>
    </source>
</evidence>
<dbReference type="InterPro" id="IPR018154">
    <property type="entry name" value="TLV/ENV_coat_polyprotein"/>
</dbReference>
<sequence length="85" mass="10015">LAKVREGIEKRRRERELRQGWFMDWYNQSPWLTTMISSFVGPVIIIILILIFGPIILNRLVGFVRERVGAVQVMVIKQQYLELGE</sequence>
<keyword evidence="1" id="KW-0472">Membrane</keyword>
<evidence type="ECO:0000313" key="2">
    <source>
        <dbReference type="EMBL" id="NWI19335.1"/>
    </source>
</evidence>
<dbReference type="PANTHER" id="PTHR10424:SF82">
    <property type="entry name" value="ENVELOPE GLYCOPROTEIN-RELATED"/>
    <property type="match status" value="1"/>
</dbReference>
<keyword evidence="1" id="KW-1133">Transmembrane helix</keyword>
<dbReference type="PANTHER" id="PTHR10424">
    <property type="entry name" value="VIRAL ENVELOPE PROTEIN"/>
    <property type="match status" value="1"/>
</dbReference>
<feature type="transmembrane region" description="Helical" evidence="1">
    <location>
        <begin position="31"/>
        <end position="57"/>
    </location>
</feature>
<protein>
    <submittedName>
        <fullName evidence="2">ENV1 protein</fullName>
    </submittedName>
</protein>
<dbReference type="EMBL" id="VWPX01017333">
    <property type="protein sequence ID" value="NWI19335.1"/>
    <property type="molecule type" value="Genomic_DNA"/>
</dbReference>
<dbReference type="AlphaFoldDB" id="A0A7K4KSE6"/>
<proteinExistence type="predicted"/>
<dbReference type="Proteomes" id="UP000545332">
    <property type="component" value="Unassembled WGS sequence"/>
</dbReference>
<accession>A0A7K4KSE6</accession>
<keyword evidence="1" id="KW-0812">Transmembrane</keyword>
<evidence type="ECO:0000256" key="1">
    <source>
        <dbReference type="SAM" id="Phobius"/>
    </source>
</evidence>
<dbReference type="Pfam" id="PF00429">
    <property type="entry name" value="TLV_coat"/>
    <property type="match status" value="1"/>
</dbReference>
<comment type="caution">
    <text evidence="2">The sequence shown here is derived from an EMBL/GenBank/DDBJ whole genome shotgun (WGS) entry which is preliminary data.</text>
</comment>